<evidence type="ECO:0000256" key="1">
    <source>
        <dbReference type="SAM" id="Phobius"/>
    </source>
</evidence>
<dbReference type="HOGENOM" id="CLU_1244374_0_0_6"/>
<feature type="transmembrane region" description="Helical" evidence="1">
    <location>
        <begin position="150"/>
        <end position="173"/>
    </location>
</feature>
<name>A0A090IN36_9GAMM</name>
<dbReference type="Proteomes" id="UP000032427">
    <property type="component" value="Chromosome 1"/>
</dbReference>
<feature type="transmembrane region" description="Helical" evidence="1">
    <location>
        <begin position="185"/>
        <end position="204"/>
    </location>
</feature>
<organism evidence="2 3">
    <name type="scientific">Aliivibrio wodanis</name>
    <dbReference type="NCBI Taxonomy" id="80852"/>
    <lineage>
        <taxon>Bacteria</taxon>
        <taxon>Pseudomonadati</taxon>
        <taxon>Pseudomonadota</taxon>
        <taxon>Gammaproteobacteria</taxon>
        <taxon>Vibrionales</taxon>
        <taxon>Vibrionaceae</taxon>
        <taxon>Aliivibrio</taxon>
    </lineage>
</organism>
<keyword evidence="3" id="KW-1185">Reference proteome</keyword>
<evidence type="ECO:0000313" key="3">
    <source>
        <dbReference type="Proteomes" id="UP000032427"/>
    </source>
</evidence>
<protein>
    <submittedName>
        <fullName evidence="2">Membrane protein</fullName>
    </submittedName>
</protein>
<dbReference type="OrthoDB" id="5915482at2"/>
<keyword evidence="1" id="KW-1133">Transmembrane helix</keyword>
<feature type="transmembrane region" description="Helical" evidence="1">
    <location>
        <begin position="211"/>
        <end position="229"/>
    </location>
</feature>
<reference evidence="3" key="1">
    <citation type="submission" date="2014-09" db="EMBL/GenBank/DDBJ databases">
        <authorList>
            <person name="Hjerde E."/>
        </authorList>
    </citation>
    <scope>NUCLEOTIDE SEQUENCE [LARGE SCALE GENOMIC DNA]</scope>
    <source>
        <strain evidence="3">06/09/139</strain>
    </source>
</reference>
<proteinExistence type="predicted"/>
<evidence type="ECO:0000313" key="2">
    <source>
        <dbReference type="EMBL" id="CED71912.1"/>
    </source>
</evidence>
<feature type="transmembrane region" description="Helical" evidence="1">
    <location>
        <begin position="38"/>
        <end position="56"/>
    </location>
</feature>
<feature type="transmembrane region" description="Helical" evidence="1">
    <location>
        <begin position="118"/>
        <end position="138"/>
    </location>
</feature>
<dbReference type="KEGG" id="awd:AWOD_I_1847"/>
<keyword evidence="1" id="KW-0812">Transmembrane</keyword>
<keyword evidence="1" id="KW-0472">Membrane</keyword>
<feature type="transmembrane region" description="Helical" evidence="1">
    <location>
        <begin position="92"/>
        <end position="112"/>
    </location>
</feature>
<sequence>MFFQTLQYILIPALLGAQILLTIILNKGDICPGQRGRIHKWLPVLILGWCVVAGFGMTYASIFAINFVPAIAIAAFYLSVKTGKTRDKGPLIIMALSNGFAGASFVNLALGSGSFTQLFFAITGPFLFGALLTHLLLTLARTRLQAFHKLLPISGVVSGIVMAIILLCQTLSIHEIFLDKMAVKLGIALGLMLLSIGLWSFHLFKQQAVKWQMLLASSVIMAISGYYQFQLFFVM</sequence>
<feature type="transmembrane region" description="Helical" evidence="1">
    <location>
        <begin position="62"/>
        <end position="80"/>
    </location>
</feature>
<feature type="transmembrane region" description="Helical" evidence="1">
    <location>
        <begin position="6"/>
        <end position="26"/>
    </location>
</feature>
<dbReference type="AlphaFoldDB" id="A0A090IN36"/>
<dbReference type="GeneID" id="28541423"/>
<dbReference type="PATRIC" id="fig|80852.17.peg.1909"/>
<accession>A0A090IN36</accession>
<dbReference type="EMBL" id="LN554846">
    <property type="protein sequence ID" value="CED71912.1"/>
    <property type="molecule type" value="Genomic_DNA"/>
</dbReference>
<gene>
    <name evidence="2" type="ORF">AWOD_I_1847</name>
</gene>